<organism evidence="4 5">
    <name type="scientific">Nematostella vectensis</name>
    <name type="common">Starlet sea anemone</name>
    <dbReference type="NCBI Taxonomy" id="45351"/>
    <lineage>
        <taxon>Eukaryota</taxon>
        <taxon>Metazoa</taxon>
        <taxon>Cnidaria</taxon>
        <taxon>Anthozoa</taxon>
        <taxon>Hexacorallia</taxon>
        <taxon>Actiniaria</taxon>
        <taxon>Edwardsiidae</taxon>
        <taxon>Nematostella</taxon>
    </lineage>
</organism>
<dbReference type="Proteomes" id="UP000001593">
    <property type="component" value="Unassembled WGS sequence"/>
</dbReference>
<dbReference type="InterPro" id="IPR001650">
    <property type="entry name" value="Helicase_C-like"/>
</dbReference>
<sequence>EWIEPKVVNAIIHALAEESGSLLVFLPGQAEIRRVAEQLNAALPSALAASLQVAPLFGELSLQQQQQAIAPAPDGWRKVVLTTAIAETSLTIEGIRVVIDSGLSRQAVYDPNTGMTRLVTRRVSRASATQRAGRAGRLSAGVCYRLWSEDQHAQLAPFNTPEIQQADLTPLALQLLRWGCQSPDELSWLDQPASSAIAQARDLLQQLGA</sequence>
<dbReference type="OMA" id="HINERPG"/>
<dbReference type="HOGENOM" id="CLU_088246_0_0_1"/>
<dbReference type="STRING" id="45351.A8DWB3"/>
<dbReference type="PROSITE" id="PS51194">
    <property type="entry name" value="HELICASE_CTER"/>
    <property type="match status" value="1"/>
</dbReference>
<dbReference type="InParanoid" id="A8DWB3"/>
<dbReference type="GO" id="GO:0004386">
    <property type="term" value="F:helicase activity"/>
    <property type="evidence" value="ECO:0007669"/>
    <property type="project" value="UniProtKB-KW"/>
</dbReference>
<evidence type="ECO:0000313" key="4">
    <source>
        <dbReference type="EMBL" id="EDO25496.1"/>
    </source>
</evidence>
<dbReference type="Pfam" id="PF00271">
    <property type="entry name" value="Helicase_C"/>
    <property type="match status" value="1"/>
</dbReference>
<keyword evidence="2" id="KW-0547">Nucleotide-binding</keyword>
<dbReference type="PANTHER" id="PTHR43519">
    <property type="entry name" value="ATP-DEPENDENT RNA HELICASE HRPB"/>
    <property type="match status" value="1"/>
</dbReference>
<dbReference type="eggNOG" id="KOG0923">
    <property type="taxonomic scope" value="Eukaryota"/>
</dbReference>
<keyword evidence="1" id="KW-0378">Hydrolase</keyword>
<gene>
    <name evidence="4" type="ORF">NEMVEDRAFT_v1g49632</name>
</gene>
<keyword evidence="5" id="KW-1185">Reference proteome</keyword>
<dbReference type="SUPFAM" id="SSF52540">
    <property type="entry name" value="P-loop containing nucleoside triphosphate hydrolases"/>
    <property type="match status" value="1"/>
</dbReference>
<accession>A8DWB3</accession>
<dbReference type="SMART" id="SM00490">
    <property type="entry name" value="HELICc"/>
    <property type="match status" value="1"/>
</dbReference>
<dbReference type="PhylomeDB" id="A8DWB3"/>
<name>A8DWB3_NEMVE</name>
<evidence type="ECO:0000313" key="5">
    <source>
        <dbReference type="Proteomes" id="UP000001593"/>
    </source>
</evidence>
<keyword evidence="2" id="KW-0347">Helicase</keyword>
<feature type="domain" description="Helicase C-terminal" evidence="3">
    <location>
        <begin position="7"/>
        <end position="179"/>
    </location>
</feature>
<feature type="non-terminal residue" evidence="4">
    <location>
        <position position="209"/>
    </location>
</feature>
<evidence type="ECO:0000259" key="3">
    <source>
        <dbReference type="PROSITE" id="PS51194"/>
    </source>
</evidence>
<dbReference type="InterPro" id="IPR027417">
    <property type="entry name" value="P-loop_NTPase"/>
</dbReference>
<evidence type="ECO:0000256" key="1">
    <source>
        <dbReference type="ARBA" id="ARBA00022801"/>
    </source>
</evidence>
<dbReference type="Gene3D" id="3.40.50.300">
    <property type="entry name" value="P-loop containing nucleotide triphosphate hydrolases"/>
    <property type="match status" value="1"/>
</dbReference>
<reference evidence="4 5" key="1">
    <citation type="journal article" date="2007" name="Science">
        <title>Sea anemone genome reveals ancestral eumetazoan gene repertoire and genomic organization.</title>
        <authorList>
            <person name="Putnam N.H."/>
            <person name="Srivastava M."/>
            <person name="Hellsten U."/>
            <person name="Dirks B."/>
            <person name="Chapman J."/>
            <person name="Salamov A."/>
            <person name="Terry A."/>
            <person name="Shapiro H."/>
            <person name="Lindquist E."/>
            <person name="Kapitonov V.V."/>
            <person name="Jurka J."/>
            <person name="Genikhovich G."/>
            <person name="Grigoriev I.V."/>
            <person name="Lucas S.M."/>
            <person name="Steele R.E."/>
            <person name="Finnerty J.R."/>
            <person name="Technau U."/>
            <person name="Martindale M.Q."/>
            <person name="Rokhsar D.S."/>
        </authorList>
    </citation>
    <scope>NUCLEOTIDE SEQUENCE [LARGE SCALE GENOMIC DNA]</scope>
    <source>
        <strain evidence="5">CH2 X CH6</strain>
    </source>
</reference>
<dbReference type="CDD" id="cd18791">
    <property type="entry name" value="SF2_C_RHA"/>
    <property type="match status" value="1"/>
</dbReference>
<dbReference type="PANTHER" id="PTHR43519:SF1">
    <property type="entry name" value="ATP-DEPENDENT RNA HELICASE HRPB"/>
    <property type="match status" value="1"/>
</dbReference>
<dbReference type="AlphaFoldDB" id="A8DWB3"/>
<evidence type="ECO:0000256" key="2">
    <source>
        <dbReference type="ARBA" id="ARBA00022806"/>
    </source>
</evidence>
<keyword evidence="2" id="KW-0067">ATP-binding</keyword>
<protein>
    <recommendedName>
        <fullName evidence="3">Helicase C-terminal domain-containing protein</fullName>
    </recommendedName>
</protein>
<feature type="non-terminal residue" evidence="4">
    <location>
        <position position="1"/>
    </location>
</feature>
<dbReference type="EMBL" id="DS479402">
    <property type="protein sequence ID" value="EDO25496.1"/>
    <property type="molecule type" value="Genomic_DNA"/>
</dbReference>
<dbReference type="KEGG" id="nve:5495748"/>
<dbReference type="GO" id="GO:0016787">
    <property type="term" value="F:hydrolase activity"/>
    <property type="evidence" value="ECO:0007669"/>
    <property type="project" value="UniProtKB-KW"/>
</dbReference>
<proteinExistence type="predicted"/>